<evidence type="ECO:0000313" key="8">
    <source>
        <dbReference type="EMBL" id="KAK8853077.1"/>
    </source>
</evidence>
<proteinExistence type="predicted"/>
<dbReference type="GeneID" id="92181036"/>
<evidence type="ECO:0000256" key="6">
    <source>
        <dbReference type="SAM" id="Phobius"/>
    </source>
</evidence>
<accession>A0AAW0YKM4</accession>
<evidence type="ECO:0000256" key="1">
    <source>
        <dbReference type="ARBA" id="ARBA00004141"/>
    </source>
</evidence>
<dbReference type="SUPFAM" id="SSF103473">
    <property type="entry name" value="MFS general substrate transporter"/>
    <property type="match status" value="1"/>
</dbReference>
<keyword evidence="9" id="KW-1185">Reference proteome</keyword>
<evidence type="ECO:0000313" key="9">
    <source>
        <dbReference type="Proteomes" id="UP001388673"/>
    </source>
</evidence>
<keyword evidence="5 6" id="KW-0472">Membrane</keyword>
<dbReference type="PANTHER" id="PTHR43791">
    <property type="entry name" value="PERMEASE-RELATED"/>
    <property type="match status" value="1"/>
</dbReference>
<feature type="transmembrane region" description="Helical" evidence="6">
    <location>
        <begin position="452"/>
        <end position="472"/>
    </location>
</feature>
<sequence length="500" mass="54986">MADRLEKRVSHGETSEIMKAEEDIAHEEDVFAHGQTDFSEERLALEKKLKRKIDARMGILIIIYILNYIDRNNASAAKSRGFVKDLKLDDTQYSTCLSILYVGYILMQVPSNAIVQLTGRPSIYLPICMTIWGLISILTGVTHNFIGALLTRFFLGFVEAAFFPGALFLLSKWYKKDELGVRYTMLYCGSLISGAFGPLMAAGILGNMEGKLGVRAWRWLFYIEGALTIAFALISVFVLPATTDFPHNTRGLTQAERDLAVLRIQEDSNGVKDTADGGEDAHSMLEGVKMALADPQVWLIAFSMASIVLGLSFNAFFPQISKTLGYSNTVTLLLCAPPFVFATIVSFANARHSDATGERYWHIVGPLCFGAIGFIISMATTKTAARYVAMFLMAGSYAGFVVCLTWITTSFPKPAMKRATAIAFVNAFGQLGNIAGSYIYRAPWAPKYLPTFAISLAAYAVGIAGWTVHLFIQKRKNARIIAAENAGEESGYAKGFRFPL</sequence>
<feature type="transmembrane region" description="Helical" evidence="6">
    <location>
        <begin position="186"/>
        <end position="207"/>
    </location>
</feature>
<dbReference type="Pfam" id="PF07690">
    <property type="entry name" value="MFS_1"/>
    <property type="match status" value="1"/>
</dbReference>
<gene>
    <name evidence="8" type="ORF">IAR55_003778</name>
</gene>
<reference evidence="8 9" key="1">
    <citation type="journal article" date="2024" name="bioRxiv">
        <title>Comparative genomics of Cryptococcus and Kwoniella reveals pathogenesis evolution and contrasting karyotype dynamics via intercentromeric recombination or chromosome fusion.</title>
        <authorList>
            <person name="Coelho M.A."/>
            <person name="David-Palma M."/>
            <person name="Shea T."/>
            <person name="Bowers K."/>
            <person name="McGinley-Smith S."/>
            <person name="Mohammad A.W."/>
            <person name="Gnirke A."/>
            <person name="Yurkov A.M."/>
            <person name="Nowrousian M."/>
            <person name="Sun S."/>
            <person name="Cuomo C.A."/>
            <person name="Heitman J."/>
        </authorList>
    </citation>
    <scope>NUCLEOTIDE SEQUENCE [LARGE SCALE GENOMIC DNA]</scope>
    <source>
        <strain evidence="8 9">CBS 13917</strain>
    </source>
</reference>
<dbReference type="InterPro" id="IPR011701">
    <property type="entry name" value="MFS"/>
</dbReference>
<keyword evidence="4 6" id="KW-1133">Transmembrane helix</keyword>
<feature type="transmembrane region" description="Helical" evidence="6">
    <location>
        <begin position="123"/>
        <end position="141"/>
    </location>
</feature>
<dbReference type="InterPro" id="IPR020846">
    <property type="entry name" value="MFS_dom"/>
</dbReference>
<dbReference type="EMBL" id="JBCAWK010000007">
    <property type="protein sequence ID" value="KAK8853077.1"/>
    <property type="molecule type" value="Genomic_DNA"/>
</dbReference>
<keyword evidence="3 6" id="KW-0812">Transmembrane</keyword>
<feature type="transmembrane region" description="Helical" evidence="6">
    <location>
        <begin position="92"/>
        <end position="111"/>
    </location>
</feature>
<feature type="transmembrane region" description="Helical" evidence="6">
    <location>
        <begin position="219"/>
        <end position="241"/>
    </location>
</feature>
<comment type="subcellular location">
    <subcellularLocation>
        <location evidence="1">Membrane</location>
        <topology evidence="1">Multi-pass membrane protein</topology>
    </subcellularLocation>
</comment>
<name>A0AAW0YKM4_9TREE</name>
<organism evidence="8 9">
    <name type="scientific">Kwoniella newhampshirensis</name>
    <dbReference type="NCBI Taxonomy" id="1651941"/>
    <lineage>
        <taxon>Eukaryota</taxon>
        <taxon>Fungi</taxon>
        <taxon>Dikarya</taxon>
        <taxon>Basidiomycota</taxon>
        <taxon>Agaricomycotina</taxon>
        <taxon>Tremellomycetes</taxon>
        <taxon>Tremellales</taxon>
        <taxon>Cryptococcaceae</taxon>
        <taxon>Kwoniella</taxon>
    </lineage>
</organism>
<feature type="transmembrane region" description="Helical" evidence="6">
    <location>
        <begin position="297"/>
        <end position="317"/>
    </location>
</feature>
<comment type="caution">
    <text evidence="8">The sequence shown here is derived from an EMBL/GenBank/DDBJ whole genome shotgun (WGS) entry which is preliminary data.</text>
</comment>
<dbReference type="GO" id="GO:0016020">
    <property type="term" value="C:membrane"/>
    <property type="evidence" value="ECO:0007669"/>
    <property type="project" value="UniProtKB-SubCell"/>
</dbReference>
<evidence type="ECO:0000256" key="4">
    <source>
        <dbReference type="ARBA" id="ARBA00022989"/>
    </source>
</evidence>
<dbReference type="InterPro" id="IPR036259">
    <property type="entry name" value="MFS_trans_sf"/>
</dbReference>
<feature type="transmembrane region" description="Helical" evidence="6">
    <location>
        <begin position="387"/>
        <end position="407"/>
    </location>
</feature>
<dbReference type="Proteomes" id="UP001388673">
    <property type="component" value="Unassembled WGS sequence"/>
</dbReference>
<dbReference type="FunFam" id="1.20.1250.20:FF:000013">
    <property type="entry name" value="MFS general substrate transporter"/>
    <property type="match status" value="1"/>
</dbReference>
<feature type="domain" description="Major facilitator superfamily (MFS) profile" evidence="7">
    <location>
        <begin position="56"/>
        <end position="476"/>
    </location>
</feature>
<dbReference type="Gene3D" id="1.20.1250.20">
    <property type="entry name" value="MFS general substrate transporter like domains"/>
    <property type="match status" value="2"/>
</dbReference>
<dbReference type="PANTHER" id="PTHR43791:SF6">
    <property type="entry name" value="TRANSPORTER, PUTATIVE (AFU_ORTHOLOGUE AFUA_1G16690)-RELATED"/>
    <property type="match status" value="1"/>
</dbReference>
<dbReference type="FunFam" id="1.20.1250.20:FF:000057">
    <property type="entry name" value="MFS general substrate transporter"/>
    <property type="match status" value="1"/>
</dbReference>
<dbReference type="GO" id="GO:0022857">
    <property type="term" value="F:transmembrane transporter activity"/>
    <property type="evidence" value="ECO:0007669"/>
    <property type="project" value="InterPro"/>
</dbReference>
<dbReference type="AlphaFoldDB" id="A0AAW0YKM4"/>
<feature type="transmembrane region" description="Helical" evidence="6">
    <location>
        <begin position="360"/>
        <end position="381"/>
    </location>
</feature>
<feature type="transmembrane region" description="Helical" evidence="6">
    <location>
        <begin position="153"/>
        <end position="174"/>
    </location>
</feature>
<evidence type="ECO:0000256" key="5">
    <source>
        <dbReference type="ARBA" id="ARBA00023136"/>
    </source>
</evidence>
<dbReference type="KEGG" id="kne:92181036"/>
<keyword evidence="2" id="KW-0813">Transport</keyword>
<evidence type="ECO:0000256" key="2">
    <source>
        <dbReference type="ARBA" id="ARBA00022448"/>
    </source>
</evidence>
<dbReference type="PROSITE" id="PS50850">
    <property type="entry name" value="MFS"/>
    <property type="match status" value="1"/>
</dbReference>
<dbReference type="RefSeq" id="XP_066802263.1">
    <property type="nucleotide sequence ID" value="XM_066946884.1"/>
</dbReference>
<evidence type="ECO:0000256" key="3">
    <source>
        <dbReference type="ARBA" id="ARBA00022692"/>
    </source>
</evidence>
<protein>
    <recommendedName>
        <fullName evidence="7">Major facilitator superfamily (MFS) profile domain-containing protein</fullName>
    </recommendedName>
</protein>
<evidence type="ECO:0000259" key="7">
    <source>
        <dbReference type="PROSITE" id="PS50850"/>
    </source>
</evidence>
<feature type="transmembrane region" description="Helical" evidence="6">
    <location>
        <begin position="329"/>
        <end position="348"/>
    </location>
</feature>